<dbReference type="Gene3D" id="3.90.25.70">
    <property type="match status" value="1"/>
</dbReference>
<dbReference type="CDD" id="cd00828">
    <property type="entry name" value="elong_cond_enzymes"/>
    <property type="match status" value="1"/>
</dbReference>
<evidence type="ECO:0000256" key="7">
    <source>
        <dbReference type="SAM" id="Coils"/>
    </source>
</evidence>
<dbReference type="Gene3D" id="3.30.70.2490">
    <property type="match status" value="1"/>
</dbReference>
<dbReference type="InterPro" id="IPR020841">
    <property type="entry name" value="PKS_Beta-ketoAc_synthase_dom"/>
</dbReference>
<dbReference type="Pfam" id="PF00109">
    <property type="entry name" value="ketoacyl-synt"/>
    <property type="match status" value="1"/>
</dbReference>
<dbReference type="InterPro" id="IPR041550">
    <property type="entry name" value="FASI_helical"/>
</dbReference>
<evidence type="ECO:0000256" key="6">
    <source>
        <dbReference type="PIRNR" id="PIRNR000454"/>
    </source>
</evidence>
<feature type="domain" description="Ketosynthase family 3 (KS3)" evidence="9">
    <location>
        <begin position="1082"/>
        <end position="1627"/>
    </location>
</feature>
<gene>
    <name evidence="10" type="ORF">SUNI508_07632</name>
</gene>
<evidence type="ECO:0000256" key="8">
    <source>
        <dbReference type="SAM" id="MobiDB-lite"/>
    </source>
</evidence>
<dbReference type="Gene3D" id="3.40.47.10">
    <property type="match status" value="1"/>
</dbReference>
<dbReference type="InterPro" id="IPR014031">
    <property type="entry name" value="Ketoacyl_synth_C"/>
</dbReference>
<sequence>MAGPQSYTPTEQELTQILVTELLAHQFCFPVQWIDTQDAILRDFATERMVEIGPAETLVNMAKKTLKADYESHDIARGLQRELLSYKKNADAIYYKIQAEEAAAAAPSKSTVAQSAPPPVAPASALVEAVAMAAPAQAVSVPDKVLQPIDVLTVLVAVALKKSAADIAKDQTIKALCGGRSTVQNEIIGDLTKEFGSLPDQPEDVALADLSATLADCGLGNKLGACTNALVGKVASTKLPAGSNIASLRQYLETRWGFKQGLQDRVMLLAISRQPNARLPGEKEVHSFLDEIAHDVLRSVGVDPASLSSGSGQSQSTGTVAVSSEALNALQSEQRGQDRTLLDLYAKRLGYDLNGASNEGKKAKTMIDELQSKIDAWSAEHGEAYERGISPKFDVKKVRKYDSYWNWVVQDVLALFSMAMTGQAEKFEAQIRERLSRFPIRVTPQLLDVTRYLLQSLVDLPDSPRKEVTQEWLQDLQRACLSANAKRQPSFKNSVVSTVPVLQIDDKGKISVHEMPRMTRSPDSMSIISLDEGDDTSSNIDTQSYQSGISTPSMSEAVFSRLARTSSGMDSPASSIYTDPVIVGGGPSPGGVYHGTSSLKWTPELQTKGRSGWRRNDDITNGYLRWFQRASTDGVSFHDKSILVTGAGKNSIGSEIVAMSLAAGGKVLVTTSSYSKATVDYYQDLYRQHGARQSQLVVVPFNGGSNQDIQNLVNYIYDDASKGGLGWDLDHVIPFAAVGEAGRAVDGIDDKSELAHRVMLTNLVRLLGAVKSNKSQRRIETHPTHVLLPLSPNHGIFGQDGLYAESKIGLEALMNKWWSEDWNDYLTLCGTVIGWTRGTGLMSNNDVLATGIEEDLGIRTFSASEMAWHIIGLMDASVASFCDLEPLMADLTGGLSASMNLKPVLDQIQDNINSKSEIKKAISREEVFESDEDASIVPALRKLSRKARIQVEHANLPDFKELLPLAANLQGMVDLERVVVAVGFGEAGPCGSARTRWEAECSGIFSIDGCLELAWIMGLVKYHNGPLQGKDYCGWLDAKTKSPITDAEVKTKYEEFIIEHTGIRVIESQEHDLTSPDKEQLLHEVMITEDLEPFEVSLETAEDFKREHGEKVIVTETADGQFSVSLKAGTTLMVPKAVTFKNALGAQMPTGWDPRIYGIPEDIIGQVDPVTLYALVSTVEAFLSAGITDPYELYDHIHVSDLGNAVGASLGGLKSLHEMFKRRFLDRQVQKDILAETFVNTTAAWINMLLVGSSGPIRTPVGACATALESVDTGYDLIVNGKAKAVLVGGTDALERDIAQEFANMQATINAEKDAAAGRTPKEASRPTTSTRGGFVEGEGCGIQLLTTARLALDMGLPIRGIIALTHTASDKIGRSVPAPGKGVLTIATEKRGKFASPLLDIAHRRRHLSHRLRQIEDKRSMEMVWLNERLVNMRTRRSSVDTVIADNSNSDEYAEQCRRDIEADAQRAFKEAQNTYGNEFWKHDDSISPLRGALAVWGLTIDDLSVASLHGTSTKKNDTNETAVIQSQLSFLGRTQGNVLPCVLQKSLLGHGKGAAGAFAVNGCLQMLNTGLVPGNRNADNIDSELQDRDLLFFPSQTYNMPTGIKAFSVTSFGFGQKGAQVIGVNAKYLFATITEKEYDDYKAKVAARQTQSTRVLQEGIYGGKLVQLKDKSVYEDSKLEETLLNRS</sequence>
<keyword evidence="7" id="KW-0175">Coiled coil</keyword>
<dbReference type="InterPro" id="IPR050830">
    <property type="entry name" value="Fungal_FAS"/>
</dbReference>
<dbReference type="SUPFAM" id="SSF52151">
    <property type="entry name" value="FabD/lysophospholipase-like"/>
    <property type="match status" value="1"/>
</dbReference>
<dbReference type="CDD" id="cd08950">
    <property type="entry name" value="KR_fFAS_SDR_c_like"/>
    <property type="match status" value="1"/>
</dbReference>
<proteinExistence type="inferred from homology"/>
<dbReference type="Pfam" id="PF18314">
    <property type="entry name" value="FAS_I_H"/>
    <property type="match status" value="1"/>
</dbReference>
<dbReference type="Gene3D" id="6.10.140.1410">
    <property type="match status" value="1"/>
</dbReference>
<dbReference type="Pfam" id="PF18325">
    <property type="entry name" value="Fas_alpha_ACP"/>
    <property type="match status" value="1"/>
</dbReference>
<keyword evidence="4" id="KW-0597">Phosphoprotein</keyword>
<feature type="coiled-coil region" evidence="7">
    <location>
        <begin position="353"/>
        <end position="387"/>
    </location>
</feature>
<dbReference type="PROSITE" id="PS52004">
    <property type="entry name" value="KS3_2"/>
    <property type="match status" value="1"/>
</dbReference>
<dbReference type="SUPFAM" id="SSF53901">
    <property type="entry name" value="Thiolase-like"/>
    <property type="match status" value="2"/>
</dbReference>
<dbReference type="InterPro" id="IPR016039">
    <property type="entry name" value="Thiolase-like"/>
</dbReference>
<dbReference type="PROSITE" id="PS00606">
    <property type="entry name" value="KS3_1"/>
    <property type="match status" value="1"/>
</dbReference>
<dbReference type="InterPro" id="IPR026025">
    <property type="entry name" value="FAS_alpha_yeast"/>
</dbReference>
<dbReference type="Proteomes" id="UP001408356">
    <property type="component" value="Unassembled WGS sequence"/>
</dbReference>
<keyword evidence="11" id="KW-1185">Reference proteome</keyword>
<dbReference type="InterPro" id="IPR018201">
    <property type="entry name" value="Ketoacyl_synth_AS"/>
</dbReference>
<evidence type="ECO:0000256" key="3">
    <source>
        <dbReference type="ARBA" id="ARBA00022450"/>
    </source>
</evidence>
<evidence type="ECO:0000313" key="10">
    <source>
        <dbReference type="EMBL" id="KAK9418860.1"/>
    </source>
</evidence>
<dbReference type="InterPro" id="IPR047224">
    <property type="entry name" value="FAS_alpha_su_C"/>
</dbReference>
<dbReference type="PIRSF" id="PIRSF000454">
    <property type="entry name" value="FAS_yeast_alpha"/>
    <property type="match status" value="1"/>
</dbReference>
<dbReference type="PANTHER" id="PTHR10982">
    <property type="entry name" value="MALONYL COA-ACYL CARRIER PROTEIN TRANSACYLASE"/>
    <property type="match status" value="1"/>
</dbReference>
<dbReference type="PANTHER" id="PTHR10982:SF21">
    <property type="entry name" value="FATTY ACID SYNTHASE SUBUNIT BETA"/>
    <property type="match status" value="1"/>
</dbReference>
<evidence type="ECO:0000313" key="11">
    <source>
        <dbReference type="Proteomes" id="UP001408356"/>
    </source>
</evidence>
<dbReference type="Gene3D" id="6.10.250.1930">
    <property type="match status" value="1"/>
</dbReference>
<keyword evidence="3 6" id="KW-0596">Phosphopantetheine</keyword>
<protein>
    <recommendedName>
        <fullName evidence="2">beta-ketoacyl-[acyl-carrier-protein] synthase I</fullName>
        <ecNumber evidence="2">2.3.1.41</ecNumber>
    </recommendedName>
</protein>
<dbReference type="SUPFAM" id="SSF51735">
    <property type="entry name" value="NAD(P)-binding Rossmann-fold domains"/>
    <property type="match status" value="1"/>
</dbReference>
<name>A0ABR2UX53_9PEZI</name>
<evidence type="ECO:0000256" key="4">
    <source>
        <dbReference type="ARBA" id="ARBA00022553"/>
    </source>
</evidence>
<dbReference type="EMBL" id="JARVKF010000342">
    <property type="protein sequence ID" value="KAK9418860.1"/>
    <property type="molecule type" value="Genomic_DNA"/>
</dbReference>
<evidence type="ECO:0000259" key="9">
    <source>
        <dbReference type="PROSITE" id="PS52004"/>
    </source>
</evidence>
<dbReference type="EC" id="2.3.1.41" evidence="2"/>
<dbReference type="InterPro" id="IPR016035">
    <property type="entry name" value="Acyl_Trfase/lysoPLipase"/>
</dbReference>
<organism evidence="10 11">
    <name type="scientific">Seiridium unicorne</name>
    <dbReference type="NCBI Taxonomy" id="138068"/>
    <lineage>
        <taxon>Eukaryota</taxon>
        <taxon>Fungi</taxon>
        <taxon>Dikarya</taxon>
        <taxon>Ascomycota</taxon>
        <taxon>Pezizomycotina</taxon>
        <taxon>Sordariomycetes</taxon>
        <taxon>Xylariomycetidae</taxon>
        <taxon>Amphisphaeriales</taxon>
        <taxon>Sporocadaceae</taxon>
        <taxon>Seiridium</taxon>
    </lineage>
</organism>
<feature type="region of interest" description="Disordered" evidence="8">
    <location>
        <begin position="1314"/>
        <end position="1333"/>
    </location>
</feature>
<keyword evidence="5 6" id="KW-0808">Transferase</keyword>
<dbReference type="Pfam" id="PF02801">
    <property type="entry name" value="Ketoacyl-synt_C"/>
    <property type="match status" value="1"/>
</dbReference>
<dbReference type="InterPro" id="IPR040899">
    <property type="entry name" value="Fas_alpha_ACP"/>
</dbReference>
<reference evidence="10 11" key="1">
    <citation type="journal article" date="2024" name="J. Plant Pathol.">
        <title>Sequence and assembly of the genome of Seiridium unicorne, isolate CBS 538.82, causal agent of cypress canker disease.</title>
        <authorList>
            <person name="Scali E."/>
            <person name="Rocca G.D."/>
            <person name="Danti R."/>
            <person name="Garbelotto M."/>
            <person name="Barberini S."/>
            <person name="Baroncelli R."/>
            <person name="Emiliani G."/>
        </authorList>
    </citation>
    <scope>NUCLEOTIDE SEQUENCE [LARGE SCALE GENOMIC DNA]</scope>
    <source>
        <strain evidence="10 11">BM-138-508</strain>
    </source>
</reference>
<dbReference type="InterPro" id="IPR014030">
    <property type="entry name" value="Ketoacyl_synth_N"/>
</dbReference>
<comment type="caution">
    <text evidence="10">The sequence shown here is derived from an EMBL/GenBank/DDBJ whole genome shotgun (WGS) entry which is preliminary data.</text>
</comment>
<feature type="compositionally biased region" description="Basic and acidic residues" evidence="8">
    <location>
        <begin position="1314"/>
        <end position="1325"/>
    </location>
</feature>
<accession>A0ABR2UX53</accession>
<dbReference type="Gene3D" id="3.40.50.720">
    <property type="entry name" value="NAD(P)-binding Rossmann-like Domain"/>
    <property type="match status" value="1"/>
</dbReference>
<evidence type="ECO:0000256" key="5">
    <source>
        <dbReference type="ARBA" id="ARBA00022679"/>
    </source>
</evidence>
<comment type="similarity">
    <text evidence="1 6">Belongs to the thiolase-like superfamily. Fungal fatty acid synthetase subunit alpha family.</text>
</comment>
<evidence type="ECO:0000256" key="1">
    <source>
        <dbReference type="ARBA" id="ARBA00007485"/>
    </source>
</evidence>
<evidence type="ECO:0000256" key="2">
    <source>
        <dbReference type="ARBA" id="ARBA00013191"/>
    </source>
</evidence>
<dbReference type="InterPro" id="IPR036291">
    <property type="entry name" value="NAD(P)-bd_dom_sf"/>
</dbReference>